<accession>A0A819PIP5</accession>
<dbReference type="PROSITE" id="PS50293">
    <property type="entry name" value="TPR_REGION"/>
    <property type="match status" value="1"/>
</dbReference>
<feature type="repeat" description="TPR" evidence="3">
    <location>
        <begin position="283"/>
        <end position="316"/>
    </location>
</feature>
<feature type="repeat" description="TPR" evidence="3">
    <location>
        <begin position="367"/>
        <end position="400"/>
    </location>
</feature>
<feature type="repeat" description="TPR" evidence="3">
    <location>
        <begin position="409"/>
        <end position="442"/>
    </location>
</feature>
<evidence type="ECO:0000313" key="4">
    <source>
        <dbReference type="EMBL" id="CAF1469538.1"/>
    </source>
</evidence>
<dbReference type="SUPFAM" id="SSF56399">
    <property type="entry name" value="ADP-ribosylation"/>
    <property type="match status" value="1"/>
</dbReference>
<dbReference type="Pfam" id="PF13424">
    <property type="entry name" value="TPR_12"/>
    <property type="match status" value="4"/>
</dbReference>
<dbReference type="OrthoDB" id="626167at2759"/>
<comment type="caution">
    <text evidence="5">The sequence shown here is derived from an EMBL/GenBank/DDBJ whole genome shotgun (WGS) entry which is preliminary data.</text>
</comment>
<keyword evidence="1" id="KW-0677">Repeat</keyword>
<reference evidence="5" key="1">
    <citation type="submission" date="2021-02" db="EMBL/GenBank/DDBJ databases">
        <authorList>
            <person name="Nowell W R."/>
        </authorList>
    </citation>
    <scope>NUCLEOTIDE SEQUENCE</scope>
</reference>
<name>A0A819PIP5_9BILA</name>
<protein>
    <submittedName>
        <fullName evidence="5">Uncharacterized protein</fullName>
    </submittedName>
</protein>
<evidence type="ECO:0000256" key="2">
    <source>
        <dbReference type="ARBA" id="ARBA00022803"/>
    </source>
</evidence>
<dbReference type="EMBL" id="CAJNON010001532">
    <property type="protein sequence ID" value="CAF1469538.1"/>
    <property type="molecule type" value="Genomic_DNA"/>
</dbReference>
<dbReference type="SMART" id="SM00028">
    <property type="entry name" value="TPR"/>
    <property type="match status" value="14"/>
</dbReference>
<dbReference type="Pfam" id="PF13181">
    <property type="entry name" value="TPR_8"/>
    <property type="match status" value="1"/>
</dbReference>
<sequence length="895" mass="102205">MGFYIKDLHQDIKRMYSARNNNKKMITYRGDVMPNADFEKLKNNVGRLISFNGFLSTTTNSIEAVWYTEYAEVDPQVTGIIFQMEVEPSSSTVSFVSLSDVNDTPFCENEILFSMHTVFRVDEVEQLAHNQWSVNLTMTGVTDDQLQRLAEHLRKEIQGSNPLDRLGKLLIKMGEFDKAEEIVKTLLKTISNVDRKQIVSLYNQFGYICKEKANFSEALIYHGKALELQQQIPLQNDSILANIYNNIGEVHRLIGDYSTALSYYEKALQIYQDSLSSDHPELLVIHNNITQVYNSLGDYSAALSNLQKTLEIQENSLPPNHPDLAATYENIGRMHYAMGEYSTALSHHQKVLEIQQKSLPSDHPLLAVTNNNIGQVYQKMGEHSTALSYHQRALEIQQKSLPSNHPDLATTHSNIGQAYDSIKNYSTALSHLETTLTIQKESLPENHPDFATTFENIGRVHYAMERYSDALSYHQRALEIRQKSLPSNHPSLAVVNNNIGQAHQAMKEYPTAQSYYQKALEIQHQSLPPSHPDLAVTYNNMGELCVAMNDYKNAISYYKKMLRIQQVALSSDHPSLAVTYNKIGRVYELREHYTDARSSFEKALKIQQKILPPDHSDLATIYHSIAEMYQLTGDYSSALSHHNKTLETRTKFLPPNHALLAQSHHHIAMILEGLHRYEEAVKHVLCAINIAQHNSESDQSLVQKYQQYLDEILRKPECGDLAKTKNNSEWIYPCLLVLQAAHQSRLHSILYDLTDGHLIPPCLPHEWLTMIEANEEVKSIVFEISTNSVDERDRLLKDFSSIDQVESIYVLGEQSETREERYKFLSSFCKVAIFCKDEEELAVRWALDTANQFRRLGGQYADAGKTDLARQYFQRGKDLYKGLAKIIDQTKSMIS</sequence>
<dbReference type="InterPro" id="IPR011990">
    <property type="entry name" value="TPR-like_helical_dom_sf"/>
</dbReference>
<feature type="repeat" description="TPR" evidence="3">
    <location>
        <begin position="451"/>
        <end position="484"/>
    </location>
</feature>
<dbReference type="Pfam" id="PF13374">
    <property type="entry name" value="TPR_10"/>
    <property type="match status" value="2"/>
</dbReference>
<dbReference type="PANTHER" id="PTHR45641:SF1">
    <property type="entry name" value="AAA+ ATPASE DOMAIN-CONTAINING PROTEIN"/>
    <property type="match status" value="1"/>
</dbReference>
<gene>
    <name evidence="5" type="ORF">OKA104_LOCUS30609</name>
    <name evidence="4" type="ORF">VCS650_LOCUS40530</name>
</gene>
<organism evidence="5 6">
    <name type="scientific">Adineta steineri</name>
    <dbReference type="NCBI Taxonomy" id="433720"/>
    <lineage>
        <taxon>Eukaryota</taxon>
        <taxon>Metazoa</taxon>
        <taxon>Spiralia</taxon>
        <taxon>Gnathifera</taxon>
        <taxon>Rotifera</taxon>
        <taxon>Eurotatoria</taxon>
        <taxon>Bdelloidea</taxon>
        <taxon>Adinetida</taxon>
        <taxon>Adinetidae</taxon>
        <taxon>Adineta</taxon>
    </lineage>
</organism>
<proteinExistence type="predicted"/>
<evidence type="ECO:0000256" key="3">
    <source>
        <dbReference type="PROSITE-ProRule" id="PRU00339"/>
    </source>
</evidence>
<dbReference type="Proteomes" id="UP000663881">
    <property type="component" value="Unassembled WGS sequence"/>
</dbReference>
<dbReference type="Proteomes" id="UP000663891">
    <property type="component" value="Unassembled WGS sequence"/>
</dbReference>
<evidence type="ECO:0000313" key="5">
    <source>
        <dbReference type="EMBL" id="CAF4015026.1"/>
    </source>
</evidence>
<dbReference type="PANTHER" id="PTHR45641">
    <property type="entry name" value="TETRATRICOPEPTIDE REPEAT PROTEIN (AFU_ORTHOLOGUE AFUA_6G03870)"/>
    <property type="match status" value="1"/>
</dbReference>
<dbReference type="Gene3D" id="1.25.40.10">
    <property type="entry name" value="Tetratricopeptide repeat domain"/>
    <property type="match status" value="5"/>
</dbReference>
<feature type="repeat" description="TPR" evidence="3">
    <location>
        <begin position="577"/>
        <end position="610"/>
    </location>
</feature>
<feature type="repeat" description="TPR" evidence="3">
    <location>
        <begin position="535"/>
        <end position="568"/>
    </location>
</feature>
<dbReference type="PROSITE" id="PS50005">
    <property type="entry name" value="TPR"/>
    <property type="match status" value="9"/>
</dbReference>
<feature type="repeat" description="TPR" evidence="3">
    <location>
        <begin position="241"/>
        <end position="274"/>
    </location>
</feature>
<evidence type="ECO:0000256" key="1">
    <source>
        <dbReference type="ARBA" id="ARBA00022737"/>
    </source>
</evidence>
<keyword evidence="2 3" id="KW-0802">TPR repeat</keyword>
<feature type="repeat" description="TPR" evidence="3">
    <location>
        <begin position="493"/>
        <end position="526"/>
    </location>
</feature>
<feature type="repeat" description="TPR" evidence="3">
    <location>
        <begin position="325"/>
        <end position="358"/>
    </location>
</feature>
<dbReference type="EMBL" id="CAJOAY010003306">
    <property type="protein sequence ID" value="CAF4015026.1"/>
    <property type="molecule type" value="Genomic_DNA"/>
</dbReference>
<dbReference type="Gene3D" id="3.90.176.10">
    <property type="entry name" value="Toxin ADP-ribosyltransferase, Chain A, domain 1"/>
    <property type="match status" value="1"/>
</dbReference>
<dbReference type="AlphaFoldDB" id="A0A819PIP5"/>
<evidence type="ECO:0000313" key="6">
    <source>
        <dbReference type="Proteomes" id="UP000663881"/>
    </source>
</evidence>
<dbReference type="SUPFAM" id="SSF48452">
    <property type="entry name" value="TPR-like"/>
    <property type="match status" value="3"/>
</dbReference>
<dbReference type="InterPro" id="IPR019734">
    <property type="entry name" value="TPR_rpt"/>
</dbReference>
<dbReference type="PROSITE" id="PS51996">
    <property type="entry name" value="TR_MART"/>
    <property type="match status" value="1"/>
</dbReference>